<gene>
    <name evidence="1" type="ORF">AKJ61_03105</name>
</gene>
<name>A0A133U571_9EURY</name>
<evidence type="ECO:0008006" key="3">
    <source>
        <dbReference type="Google" id="ProtNLM"/>
    </source>
</evidence>
<protein>
    <recommendedName>
        <fullName evidence="3">MoaD family protein</fullName>
    </recommendedName>
</protein>
<evidence type="ECO:0000313" key="1">
    <source>
        <dbReference type="EMBL" id="KXA89343.1"/>
    </source>
</evidence>
<dbReference type="InterPro" id="IPR010038">
    <property type="entry name" value="MoaD_arc-typ"/>
</dbReference>
<sequence>MVKVRLYHDFQRVAGKTEISITADTVDELLSKLVGEYEDFGELLFLDQDSKELRNRGTRVNIFVNEQSIRMMNGLETKLNEDDTVRIFPTLAGG</sequence>
<dbReference type="SUPFAM" id="SSF54285">
    <property type="entry name" value="MoaD/ThiS"/>
    <property type="match status" value="1"/>
</dbReference>
<keyword evidence="2" id="KW-1185">Reference proteome</keyword>
<accession>A0A133U571</accession>
<dbReference type="InterPro" id="IPR052045">
    <property type="entry name" value="Sulfur_Carrier/Prot_Modifier"/>
</dbReference>
<dbReference type="Proteomes" id="UP000070184">
    <property type="component" value="Unassembled WGS sequence"/>
</dbReference>
<organism evidence="1 2">
    <name type="scientific">candidate division MSBL1 archaeon SCGC-AAA259B11</name>
    <dbReference type="NCBI Taxonomy" id="1698260"/>
    <lineage>
        <taxon>Archaea</taxon>
        <taxon>Methanobacteriati</taxon>
        <taxon>Methanobacteriota</taxon>
        <taxon>candidate division MSBL1</taxon>
    </lineage>
</organism>
<dbReference type="NCBIfam" id="TIGR01687">
    <property type="entry name" value="moaD_arch"/>
    <property type="match status" value="1"/>
</dbReference>
<dbReference type="Gene3D" id="3.10.20.30">
    <property type="match status" value="1"/>
</dbReference>
<evidence type="ECO:0000313" key="2">
    <source>
        <dbReference type="Proteomes" id="UP000070184"/>
    </source>
</evidence>
<proteinExistence type="predicted"/>
<dbReference type="InterPro" id="IPR003749">
    <property type="entry name" value="ThiS/MoaD-like"/>
</dbReference>
<dbReference type="Pfam" id="PF02597">
    <property type="entry name" value="ThiS"/>
    <property type="match status" value="1"/>
</dbReference>
<dbReference type="PANTHER" id="PTHR38031">
    <property type="entry name" value="SULFUR CARRIER PROTEIN SLR0821-RELATED"/>
    <property type="match status" value="1"/>
</dbReference>
<dbReference type="AlphaFoldDB" id="A0A133U571"/>
<dbReference type="EMBL" id="LHXK01000041">
    <property type="protein sequence ID" value="KXA89343.1"/>
    <property type="molecule type" value="Genomic_DNA"/>
</dbReference>
<reference evidence="1 2" key="1">
    <citation type="journal article" date="2016" name="Sci. Rep.">
        <title>Metabolic traits of an uncultured archaeal lineage -MSBL1- from brine pools of the Red Sea.</title>
        <authorList>
            <person name="Mwirichia R."/>
            <person name="Alam I."/>
            <person name="Rashid M."/>
            <person name="Vinu M."/>
            <person name="Ba-Alawi W."/>
            <person name="Anthony Kamau A."/>
            <person name="Kamanda Ngugi D."/>
            <person name="Goker M."/>
            <person name="Klenk H.P."/>
            <person name="Bajic V."/>
            <person name="Stingl U."/>
        </authorList>
    </citation>
    <scope>NUCLEOTIDE SEQUENCE [LARGE SCALE GENOMIC DNA]</scope>
    <source>
        <strain evidence="1">SCGC-AAA259B11</strain>
    </source>
</reference>
<dbReference type="InterPro" id="IPR016155">
    <property type="entry name" value="Mopterin_synth/thiamin_S_b"/>
</dbReference>
<dbReference type="PANTHER" id="PTHR38031:SF1">
    <property type="entry name" value="SULFUR CARRIER PROTEIN CYSO"/>
    <property type="match status" value="1"/>
</dbReference>
<comment type="caution">
    <text evidence="1">The sequence shown here is derived from an EMBL/GenBank/DDBJ whole genome shotgun (WGS) entry which is preliminary data.</text>
</comment>
<dbReference type="InterPro" id="IPR012675">
    <property type="entry name" value="Beta-grasp_dom_sf"/>
</dbReference>